<dbReference type="NCBIfam" id="TIGR00654">
    <property type="entry name" value="PhzF_family"/>
    <property type="match status" value="1"/>
</dbReference>
<accession>G4YU02</accession>
<dbReference type="Pfam" id="PF02567">
    <property type="entry name" value="PhzC-PhzF"/>
    <property type="match status" value="1"/>
</dbReference>
<dbReference type="OMA" id="MIQVDAF"/>
<dbReference type="InterPro" id="IPR016181">
    <property type="entry name" value="Acyl_CoA_acyltransferase"/>
</dbReference>
<dbReference type="AlphaFoldDB" id="G4YU02"/>
<dbReference type="RefSeq" id="XP_009518368.1">
    <property type="nucleotide sequence ID" value="XM_009520073.1"/>
</dbReference>
<dbReference type="InterPro" id="IPR003719">
    <property type="entry name" value="Phenazine_PhzF-like"/>
</dbReference>
<dbReference type="GO" id="GO:0005737">
    <property type="term" value="C:cytoplasm"/>
    <property type="evidence" value="ECO:0007669"/>
    <property type="project" value="TreeGrafter"/>
</dbReference>
<dbReference type="GO" id="GO:0016747">
    <property type="term" value="F:acyltransferase activity, transferring groups other than amino-acyl groups"/>
    <property type="evidence" value="ECO:0007669"/>
    <property type="project" value="InterPro"/>
</dbReference>
<evidence type="ECO:0000259" key="3">
    <source>
        <dbReference type="PROSITE" id="PS51186"/>
    </source>
</evidence>
<evidence type="ECO:0000256" key="1">
    <source>
        <dbReference type="ARBA" id="ARBA00008270"/>
    </source>
</evidence>
<evidence type="ECO:0000313" key="4">
    <source>
        <dbReference type="EMBL" id="EGZ23080.1"/>
    </source>
</evidence>
<protein>
    <recommendedName>
        <fullName evidence="3">N-acetyltransferase domain-containing protein</fullName>
    </recommendedName>
</protein>
<dbReference type="CDD" id="cd04301">
    <property type="entry name" value="NAT_SF"/>
    <property type="match status" value="1"/>
</dbReference>
<reference evidence="4 5" key="1">
    <citation type="journal article" date="2006" name="Science">
        <title>Phytophthora genome sequences uncover evolutionary origins and mechanisms of pathogenesis.</title>
        <authorList>
            <person name="Tyler B.M."/>
            <person name="Tripathy S."/>
            <person name="Zhang X."/>
            <person name="Dehal P."/>
            <person name="Jiang R.H."/>
            <person name="Aerts A."/>
            <person name="Arredondo F.D."/>
            <person name="Baxter L."/>
            <person name="Bensasson D."/>
            <person name="Beynon J.L."/>
            <person name="Chapman J."/>
            <person name="Damasceno C.M."/>
            <person name="Dorrance A.E."/>
            <person name="Dou D."/>
            <person name="Dickerman A.W."/>
            <person name="Dubchak I.L."/>
            <person name="Garbelotto M."/>
            <person name="Gijzen M."/>
            <person name="Gordon S.G."/>
            <person name="Govers F."/>
            <person name="Grunwald N.J."/>
            <person name="Huang W."/>
            <person name="Ivors K.L."/>
            <person name="Jones R.W."/>
            <person name="Kamoun S."/>
            <person name="Krampis K."/>
            <person name="Lamour K.H."/>
            <person name="Lee M.K."/>
            <person name="McDonald W.H."/>
            <person name="Medina M."/>
            <person name="Meijer H.J."/>
            <person name="Nordberg E.K."/>
            <person name="Maclean D.J."/>
            <person name="Ospina-Giraldo M.D."/>
            <person name="Morris P.F."/>
            <person name="Phuntumart V."/>
            <person name="Putnam N.H."/>
            <person name="Rash S."/>
            <person name="Rose J.K."/>
            <person name="Sakihama Y."/>
            <person name="Salamov A.A."/>
            <person name="Savidor A."/>
            <person name="Scheuring C.F."/>
            <person name="Smith B.M."/>
            <person name="Sobral B.W."/>
            <person name="Terry A."/>
            <person name="Torto-Alalibo T.A."/>
            <person name="Win J."/>
            <person name="Xu Z."/>
            <person name="Zhang H."/>
            <person name="Grigoriev I.V."/>
            <person name="Rokhsar D.S."/>
            <person name="Boore J.L."/>
        </authorList>
    </citation>
    <scope>NUCLEOTIDE SEQUENCE [LARGE SCALE GENOMIC DNA]</scope>
    <source>
        <strain evidence="4 5">P6497</strain>
    </source>
</reference>
<feature type="domain" description="N-acetyltransferase" evidence="3">
    <location>
        <begin position="7"/>
        <end position="172"/>
    </location>
</feature>
<gene>
    <name evidence="4" type="ORF">PHYSODRAFT_485869</name>
</gene>
<dbReference type="SUPFAM" id="SSF55729">
    <property type="entry name" value="Acyl-CoA N-acyltransferases (Nat)"/>
    <property type="match status" value="1"/>
</dbReference>
<dbReference type="SUPFAM" id="SSF54506">
    <property type="entry name" value="Diaminopimelate epimerase-like"/>
    <property type="match status" value="1"/>
</dbReference>
<proteinExistence type="inferred from homology"/>
<keyword evidence="2" id="KW-0413">Isomerase</keyword>
<evidence type="ECO:0000313" key="5">
    <source>
        <dbReference type="Proteomes" id="UP000002640"/>
    </source>
</evidence>
<dbReference type="Proteomes" id="UP000002640">
    <property type="component" value="Unassembled WGS sequence"/>
</dbReference>
<dbReference type="PANTHER" id="PTHR13774">
    <property type="entry name" value="PHENAZINE BIOSYNTHESIS PROTEIN"/>
    <property type="match status" value="1"/>
</dbReference>
<dbReference type="InterPro" id="IPR000182">
    <property type="entry name" value="GNAT_dom"/>
</dbReference>
<organism evidence="4 5">
    <name type="scientific">Phytophthora sojae (strain P6497)</name>
    <name type="common">Soybean stem and root rot agent</name>
    <name type="synonym">Phytophthora megasperma f. sp. glycines</name>
    <dbReference type="NCBI Taxonomy" id="1094619"/>
    <lineage>
        <taxon>Eukaryota</taxon>
        <taxon>Sar</taxon>
        <taxon>Stramenopiles</taxon>
        <taxon>Oomycota</taxon>
        <taxon>Peronosporomycetes</taxon>
        <taxon>Peronosporales</taxon>
        <taxon>Peronosporaceae</taxon>
        <taxon>Phytophthora</taxon>
    </lineage>
</organism>
<evidence type="ECO:0000256" key="2">
    <source>
        <dbReference type="ARBA" id="ARBA00023235"/>
    </source>
</evidence>
<dbReference type="GeneID" id="20655935"/>
<keyword evidence="5" id="KW-1185">Reference proteome</keyword>
<dbReference type="KEGG" id="psoj:PHYSODRAFT_485869"/>
<dbReference type="STRING" id="1094619.G4YU02"/>
<dbReference type="Pfam" id="PF13673">
    <property type="entry name" value="Acetyltransf_10"/>
    <property type="match status" value="1"/>
</dbReference>
<dbReference type="PANTHER" id="PTHR13774:SF17">
    <property type="entry name" value="PHENAZINE BIOSYNTHESIS-LIKE DOMAIN-CONTAINING PROTEIN"/>
    <property type="match status" value="1"/>
</dbReference>
<dbReference type="InParanoid" id="G4YU02"/>
<dbReference type="PROSITE" id="PS51186">
    <property type="entry name" value="GNAT"/>
    <property type="match status" value="1"/>
</dbReference>
<dbReference type="Gene3D" id="3.40.630.30">
    <property type="match status" value="1"/>
</dbReference>
<name>G4YU02_PHYSP</name>
<sequence>MPSPSHLRLALLTEERDIQRVAALEAASYPADEAASESGIRFRQQNAGAFFWAAYLPTNGDSETLVGFVNGTLTARHELDDESMSQHDPHGSLLCIHSVVVDPAFRRRGLAAQMLKRYVRLVCDLQPQVTRIMMIAKAYLVKFYVGCGFSVTRLSPVVHGQDPWFELELDCQAARCPPMIQVDAFTSEAFQGNPAAVVLLSPAAFHKPEATQWMQRVAIENNLSETAYAAPRGRDAKSSEDVVEYDLRWFTPGAEVKLCGHATLSTAFALHDAGHVTTSHTLHFHTLSGVLVCRFEVQPDTQKLLVLMDFPEQPAEPVEPNFPMDEVASALGVQREAIVDVKQATTDLLVRLQPEAFATIKPNFVQLGEFDVRGFAVTAEMVQDSASNVDIQSRFFGPRVGVNEDPVTGSAHCALGPYWAPLLKKTTIRAQQFTPVRGGFITLDLVAAGAGRVLLKGEGVVVLRGKLASSP</sequence>
<dbReference type="Gene3D" id="3.10.310.10">
    <property type="entry name" value="Diaminopimelate Epimerase, Chain A, domain 1"/>
    <property type="match status" value="2"/>
</dbReference>
<comment type="similarity">
    <text evidence="1">Belongs to the PhzF family.</text>
</comment>
<dbReference type="SMR" id="G4YU02"/>
<dbReference type="EMBL" id="JH159152">
    <property type="protein sequence ID" value="EGZ23080.1"/>
    <property type="molecule type" value="Genomic_DNA"/>
</dbReference>
<dbReference type="GO" id="GO:0016853">
    <property type="term" value="F:isomerase activity"/>
    <property type="evidence" value="ECO:0007669"/>
    <property type="project" value="UniProtKB-KW"/>
</dbReference>